<dbReference type="EC" id="1.1.1.169" evidence="4"/>
<accession>A0A3M6XEJ0</accession>
<evidence type="ECO:0000313" key="7">
    <source>
        <dbReference type="EMBL" id="RMX89131.1"/>
    </source>
</evidence>
<gene>
    <name evidence="7" type="ORF">D0869_01097</name>
</gene>
<proteinExistence type="inferred from homology"/>
<dbReference type="FunFam" id="1.10.1040.10:FF:000017">
    <property type="entry name" value="2-dehydropantoate 2-reductase"/>
    <property type="match status" value="1"/>
</dbReference>
<keyword evidence="3 4" id="KW-0560">Oxidoreductase</keyword>
<evidence type="ECO:0000259" key="6">
    <source>
        <dbReference type="Pfam" id="PF08546"/>
    </source>
</evidence>
<dbReference type="InterPro" id="IPR051402">
    <property type="entry name" value="KPR-Related"/>
</dbReference>
<evidence type="ECO:0000256" key="3">
    <source>
        <dbReference type="ARBA" id="ARBA00023002"/>
    </source>
</evidence>
<dbReference type="SUPFAM" id="SSF51735">
    <property type="entry name" value="NAD(P)-binding Rossmann-fold domains"/>
    <property type="match status" value="1"/>
</dbReference>
<dbReference type="GO" id="GO:0015940">
    <property type="term" value="P:pantothenate biosynthetic process"/>
    <property type="evidence" value="ECO:0007669"/>
    <property type="project" value="InterPro"/>
</dbReference>
<comment type="caution">
    <text evidence="7">The sequence shown here is derived from an EMBL/GenBank/DDBJ whole genome shotgun (WGS) entry which is preliminary data.</text>
</comment>
<dbReference type="GO" id="GO:0005737">
    <property type="term" value="C:cytoplasm"/>
    <property type="evidence" value="ECO:0007669"/>
    <property type="project" value="TreeGrafter"/>
</dbReference>
<feature type="domain" description="Ketopantoate reductase N-terminal" evidence="5">
    <location>
        <begin position="9"/>
        <end position="168"/>
    </location>
</feature>
<dbReference type="EMBL" id="QWIJ01000041">
    <property type="protein sequence ID" value="RMX89131.1"/>
    <property type="molecule type" value="Genomic_DNA"/>
</dbReference>
<comment type="function">
    <text evidence="4">Catalyzes the NADPH-dependent reduction of ketopantoate into pantoic acid.</text>
</comment>
<sequence>MSRMSKTKVLIVGGGGVGTMAAYALQSGGNAEVHVVLRSNFDTVKSRGFDIDSLQHGAGIKGFRPHAVFDRVPQTAAGEGRPYDYVIVATKNVPDNKPTVVELITPAVTPGITAILLLQNGLNIQQPVISQFPKNVVLSGVSLIGATETSHGVVRHDDSDDSKIGCFPESASLVSQAVAETSARRLIEVYNACGKVEWVYDEDVPFTRWRKLLYNSSFNSVAAVTGMDTARMRKAESPIDDLILPIMREIKAIAGAAGVHLPEGVEEKIVRIDPTDTAFIPSMGQDALKGNLMEIEPIVGEPVREATRLGVPTPVLTTLYRVLKIKQLQAKEQRGLWTADFPQGARYN</sequence>
<evidence type="ECO:0000256" key="2">
    <source>
        <dbReference type="ARBA" id="ARBA00022857"/>
    </source>
</evidence>
<evidence type="ECO:0000256" key="4">
    <source>
        <dbReference type="RuleBase" id="RU362068"/>
    </source>
</evidence>
<dbReference type="PANTHER" id="PTHR21708">
    <property type="entry name" value="PROBABLE 2-DEHYDROPANTOATE 2-REDUCTASE"/>
    <property type="match status" value="1"/>
</dbReference>
<protein>
    <recommendedName>
        <fullName evidence="4">2-dehydropantoate 2-reductase</fullName>
        <ecNumber evidence="4">1.1.1.169</ecNumber>
    </recommendedName>
    <alternativeName>
        <fullName evidence="4">Ketopantoate reductase</fullName>
    </alternativeName>
</protein>
<dbReference type="Gene3D" id="1.10.1040.10">
    <property type="entry name" value="N-(1-d-carboxylethyl)-l-norvaline Dehydrogenase, domain 2"/>
    <property type="match status" value="1"/>
</dbReference>
<evidence type="ECO:0000256" key="1">
    <source>
        <dbReference type="ARBA" id="ARBA00007870"/>
    </source>
</evidence>
<dbReference type="Gene3D" id="3.40.50.720">
    <property type="entry name" value="NAD(P)-binding Rossmann-like Domain"/>
    <property type="match status" value="1"/>
</dbReference>
<feature type="domain" description="Ketopantoate reductase C-terminal" evidence="6">
    <location>
        <begin position="207"/>
        <end position="327"/>
    </location>
</feature>
<dbReference type="InterPro" id="IPR013752">
    <property type="entry name" value="KPA_reductase"/>
</dbReference>
<dbReference type="InterPro" id="IPR013332">
    <property type="entry name" value="KPR_N"/>
</dbReference>
<dbReference type="Pfam" id="PF08546">
    <property type="entry name" value="ApbA_C"/>
    <property type="match status" value="1"/>
</dbReference>
<organism evidence="7 8">
    <name type="scientific">Hortaea werneckii</name>
    <name type="common">Black yeast</name>
    <name type="synonym">Cladosporium werneckii</name>
    <dbReference type="NCBI Taxonomy" id="91943"/>
    <lineage>
        <taxon>Eukaryota</taxon>
        <taxon>Fungi</taxon>
        <taxon>Dikarya</taxon>
        <taxon>Ascomycota</taxon>
        <taxon>Pezizomycotina</taxon>
        <taxon>Dothideomycetes</taxon>
        <taxon>Dothideomycetidae</taxon>
        <taxon>Mycosphaerellales</taxon>
        <taxon>Teratosphaeriaceae</taxon>
        <taxon>Hortaea</taxon>
    </lineage>
</organism>
<dbReference type="NCBIfam" id="TIGR00745">
    <property type="entry name" value="apbA_panE"/>
    <property type="match status" value="1"/>
</dbReference>
<dbReference type="Proteomes" id="UP000281245">
    <property type="component" value="Unassembled WGS sequence"/>
</dbReference>
<reference evidence="7 8" key="1">
    <citation type="journal article" date="2018" name="BMC Genomics">
        <title>Genomic evidence for intraspecific hybridization in a clonal and extremely halotolerant yeast.</title>
        <authorList>
            <person name="Gostincar C."/>
            <person name="Stajich J.E."/>
            <person name="Zupancic J."/>
            <person name="Zalar P."/>
            <person name="Gunde-Cimerman N."/>
        </authorList>
    </citation>
    <scope>NUCLEOTIDE SEQUENCE [LARGE SCALE GENOMIC DNA]</scope>
    <source>
        <strain evidence="7 8">EXF-6656</strain>
    </source>
</reference>
<dbReference type="InterPro" id="IPR008927">
    <property type="entry name" value="6-PGluconate_DH-like_C_sf"/>
</dbReference>
<comment type="catalytic activity">
    <reaction evidence="4">
        <text>(R)-pantoate + NADP(+) = 2-dehydropantoate + NADPH + H(+)</text>
        <dbReference type="Rhea" id="RHEA:16233"/>
        <dbReference type="ChEBI" id="CHEBI:11561"/>
        <dbReference type="ChEBI" id="CHEBI:15378"/>
        <dbReference type="ChEBI" id="CHEBI:15980"/>
        <dbReference type="ChEBI" id="CHEBI:57783"/>
        <dbReference type="ChEBI" id="CHEBI:58349"/>
        <dbReference type="EC" id="1.1.1.169"/>
    </reaction>
</comment>
<evidence type="ECO:0000313" key="8">
    <source>
        <dbReference type="Proteomes" id="UP000281245"/>
    </source>
</evidence>
<comment type="similarity">
    <text evidence="1 4">Belongs to the ketopantoate reductase family.</text>
</comment>
<dbReference type="GO" id="GO:0008677">
    <property type="term" value="F:2-dehydropantoate 2-reductase activity"/>
    <property type="evidence" value="ECO:0007669"/>
    <property type="project" value="UniProtKB-EC"/>
</dbReference>
<dbReference type="Pfam" id="PF02558">
    <property type="entry name" value="ApbA"/>
    <property type="match status" value="1"/>
</dbReference>
<name>A0A3M6XEJ0_HORWE</name>
<dbReference type="AlphaFoldDB" id="A0A3M6XEJ0"/>
<dbReference type="PANTHER" id="PTHR21708:SF30">
    <property type="entry name" value="2-DEHYDROPANTOATE 2-REDUCTASE-RELATED"/>
    <property type="match status" value="1"/>
</dbReference>
<dbReference type="InterPro" id="IPR036291">
    <property type="entry name" value="NAD(P)-bd_dom_sf"/>
</dbReference>
<dbReference type="InterPro" id="IPR013328">
    <property type="entry name" value="6PGD_dom2"/>
</dbReference>
<dbReference type="InterPro" id="IPR003710">
    <property type="entry name" value="ApbA"/>
</dbReference>
<keyword evidence="2 4" id="KW-0521">NADP</keyword>
<evidence type="ECO:0000259" key="5">
    <source>
        <dbReference type="Pfam" id="PF02558"/>
    </source>
</evidence>
<dbReference type="OrthoDB" id="3609at2759"/>
<dbReference type="SUPFAM" id="SSF48179">
    <property type="entry name" value="6-phosphogluconate dehydrogenase C-terminal domain-like"/>
    <property type="match status" value="1"/>
</dbReference>